<accession>A0A1H8QRB7</accession>
<sequence>MNPNLIKKIFWIASFIFIFSLAACNKTREQKVKQLVNDYLQKTLNDPHSYESVEFSKIDSNYSILTDDPDYNRAKAKKDSIEVQFTLWKSKNPDFDGYSDLSPQRVKYFLKMNKYFSDAMLAEGKKAIEIERSFKPKYNGLAVVHTYRAKNGFGALGLHQTMFVLDTNLTKVIDVLKIDN</sequence>
<dbReference type="RefSeq" id="WP_091216560.1">
    <property type="nucleotide sequence ID" value="NZ_FOCL01000009.1"/>
</dbReference>
<organism evidence="1 2">
    <name type="scientific">Mucilaginibacter gossypiicola</name>
    <dbReference type="NCBI Taxonomy" id="551995"/>
    <lineage>
        <taxon>Bacteria</taxon>
        <taxon>Pseudomonadati</taxon>
        <taxon>Bacteroidota</taxon>
        <taxon>Sphingobacteriia</taxon>
        <taxon>Sphingobacteriales</taxon>
        <taxon>Sphingobacteriaceae</taxon>
        <taxon>Mucilaginibacter</taxon>
    </lineage>
</organism>
<evidence type="ECO:0008006" key="3">
    <source>
        <dbReference type="Google" id="ProtNLM"/>
    </source>
</evidence>
<dbReference type="Proteomes" id="UP000198942">
    <property type="component" value="Unassembled WGS sequence"/>
</dbReference>
<keyword evidence="2" id="KW-1185">Reference proteome</keyword>
<dbReference type="STRING" id="551995.SAMN05192574_109107"/>
<dbReference type="OrthoDB" id="799204at2"/>
<gene>
    <name evidence="1" type="ORF">SAMN05192574_109107</name>
</gene>
<name>A0A1H8QRB7_9SPHI</name>
<dbReference type="AlphaFoldDB" id="A0A1H8QRB7"/>
<evidence type="ECO:0000313" key="2">
    <source>
        <dbReference type="Proteomes" id="UP000198942"/>
    </source>
</evidence>
<evidence type="ECO:0000313" key="1">
    <source>
        <dbReference type="EMBL" id="SEO56527.1"/>
    </source>
</evidence>
<proteinExistence type="predicted"/>
<protein>
    <recommendedName>
        <fullName evidence="3">Lipoprotein</fullName>
    </recommendedName>
</protein>
<reference evidence="2" key="1">
    <citation type="submission" date="2016-10" db="EMBL/GenBank/DDBJ databases">
        <authorList>
            <person name="Varghese N."/>
            <person name="Submissions S."/>
        </authorList>
    </citation>
    <scope>NUCLEOTIDE SEQUENCE [LARGE SCALE GENOMIC DNA]</scope>
    <source>
        <strain evidence="2">Gh-48</strain>
    </source>
</reference>
<dbReference type="EMBL" id="FOCL01000009">
    <property type="protein sequence ID" value="SEO56527.1"/>
    <property type="molecule type" value="Genomic_DNA"/>
</dbReference>
<dbReference type="PROSITE" id="PS51257">
    <property type="entry name" value="PROKAR_LIPOPROTEIN"/>
    <property type="match status" value="1"/>
</dbReference>